<protein>
    <submittedName>
        <fullName evidence="2">Uncharacterized protein</fullName>
    </submittedName>
</protein>
<reference evidence="2 3" key="1">
    <citation type="journal article" date="2020" name="Mol. Biol. Evol.">
        <title>Distinct Expression and Methylation Patterns for Genes with Different Fates following a Single Whole-Genome Duplication in Flowering Plants.</title>
        <authorList>
            <person name="Shi T."/>
            <person name="Rahmani R.S."/>
            <person name="Gugger P.F."/>
            <person name="Wang M."/>
            <person name="Li H."/>
            <person name="Zhang Y."/>
            <person name="Li Z."/>
            <person name="Wang Q."/>
            <person name="Van de Peer Y."/>
            <person name="Marchal K."/>
            <person name="Chen J."/>
        </authorList>
    </citation>
    <scope>NUCLEOTIDE SEQUENCE [LARGE SCALE GENOMIC DNA]</scope>
    <source>
        <tissue evidence="2">Leaf</tissue>
    </source>
</reference>
<gene>
    <name evidence="1" type="ORF">HUJ06_013753</name>
    <name evidence="2" type="ORF">HUJ06_013754</name>
</gene>
<evidence type="ECO:0000313" key="3">
    <source>
        <dbReference type="Proteomes" id="UP000607653"/>
    </source>
</evidence>
<comment type="caution">
    <text evidence="2">The sequence shown here is derived from an EMBL/GenBank/DDBJ whole genome shotgun (WGS) entry which is preliminary data.</text>
</comment>
<proteinExistence type="predicted"/>
<evidence type="ECO:0000313" key="2">
    <source>
        <dbReference type="EMBL" id="DAD39431.1"/>
    </source>
</evidence>
<dbReference type="AlphaFoldDB" id="A0A822Z6Z1"/>
<evidence type="ECO:0000313" key="1">
    <source>
        <dbReference type="EMBL" id="DAD39430.1"/>
    </source>
</evidence>
<name>A0A822Z6Z1_NELNU</name>
<dbReference type="EMBL" id="DUZY01000005">
    <property type="protein sequence ID" value="DAD39430.1"/>
    <property type="molecule type" value="Genomic_DNA"/>
</dbReference>
<dbReference type="EMBL" id="DUZY01000005">
    <property type="protein sequence ID" value="DAD39431.1"/>
    <property type="molecule type" value="Genomic_DNA"/>
</dbReference>
<keyword evidence="3" id="KW-1185">Reference proteome</keyword>
<dbReference type="Proteomes" id="UP000607653">
    <property type="component" value="Unassembled WGS sequence"/>
</dbReference>
<sequence length="76" mass="8922">MKSRPLTHNYSLRLDSDLERISLDWSFESLGYLLSCRRSKKLADFYDEVVVTPNIRGVRSNRDMGRRGRGRSMTVR</sequence>
<accession>A0A822Z6Z1</accession>
<organism evidence="2 3">
    <name type="scientific">Nelumbo nucifera</name>
    <name type="common">Sacred lotus</name>
    <dbReference type="NCBI Taxonomy" id="4432"/>
    <lineage>
        <taxon>Eukaryota</taxon>
        <taxon>Viridiplantae</taxon>
        <taxon>Streptophyta</taxon>
        <taxon>Embryophyta</taxon>
        <taxon>Tracheophyta</taxon>
        <taxon>Spermatophyta</taxon>
        <taxon>Magnoliopsida</taxon>
        <taxon>Proteales</taxon>
        <taxon>Nelumbonaceae</taxon>
        <taxon>Nelumbo</taxon>
    </lineage>
</organism>